<comment type="caution">
    <text evidence="2">The sequence shown here is derived from an EMBL/GenBank/DDBJ whole genome shotgun (WGS) entry which is preliminary data.</text>
</comment>
<evidence type="ECO:0000256" key="1">
    <source>
        <dbReference type="SAM" id="Phobius"/>
    </source>
</evidence>
<evidence type="ECO:0000313" key="3">
    <source>
        <dbReference type="Proteomes" id="UP001431783"/>
    </source>
</evidence>
<dbReference type="EMBL" id="JARQZJ010000001">
    <property type="protein sequence ID" value="KAK9869884.1"/>
    <property type="molecule type" value="Genomic_DNA"/>
</dbReference>
<keyword evidence="1" id="KW-1133">Transmembrane helix</keyword>
<accession>A0AAW1TIM7</accession>
<organism evidence="2 3">
    <name type="scientific">Henosepilachna vigintioctopunctata</name>
    <dbReference type="NCBI Taxonomy" id="420089"/>
    <lineage>
        <taxon>Eukaryota</taxon>
        <taxon>Metazoa</taxon>
        <taxon>Ecdysozoa</taxon>
        <taxon>Arthropoda</taxon>
        <taxon>Hexapoda</taxon>
        <taxon>Insecta</taxon>
        <taxon>Pterygota</taxon>
        <taxon>Neoptera</taxon>
        <taxon>Endopterygota</taxon>
        <taxon>Coleoptera</taxon>
        <taxon>Polyphaga</taxon>
        <taxon>Cucujiformia</taxon>
        <taxon>Coccinelloidea</taxon>
        <taxon>Coccinellidae</taxon>
        <taxon>Epilachninae</taxon>
        <taxon>Epilachnini</taxon>
        <taxon>Henosepilachna</taxon>
    </lineage>
</organism>
<evidence type="ECO:0000313" key="2">
    <source>
        <dbReference type="EMBL" id="KAK9869884.1"/>
    </source>
</evidence>
<keyword evidence="1" id="KW-0472">Membrane</keyword>
<feature type="transmembrane region" description="Helical" evidence="1">
    <location>
        <begin position="24"/>
        <end position="46"/>
    </location>
</feature>
<proteinExistence type="predicted"/>
<dbReference type="Proteomes" id="UP001431783">
    <property type="component" value="Unassembled WGS sequence"/>
</dbReference>
<protein>
    <submittedName>
        <fullName evidence="2">Uncharacterized protein</fullName>
    </submittedName>
</protein>
<reference evidence="2 3" key="1">
    <citation type="submission" date="2023-03" db="EMBL/GenBank/DDBJ databases">
        <title>Genome insight into feeding habits of ladybird beetles.</title>
        <authorList>
            <person name="Li H.-S."/>
            <person name="Huang Y.-H."/>
            <person name="Pang H."/>
        </authorList>
    </citation>
    <scope>NUCLEOTIDE SEQUENCE [LARGE SCALE GENOMIC DNA]</scope>
    <source>
        <strain evidence="2">SYSU_2023b</strain>
        <tissue evidence="2">Whole body</tissue>
    </source>
</reference>
<gene>
    <name evidence="2" type="ORF">WA026_003605</name>
</gene>
<name>A0AAW1TIM7_9CUCU</name>
<dbReference type="AlphaFoldDB" id="A0AAW1TIM7"/>
<keyword evidence="1" id="KW-0812">Transmembrane</keyword>
<keyword evidence="3" id="KW-1185">Reference proteome</keyword>
<sequence length="90" mass="10302">MDYTISTEEKIKISFYEKLPSRNLVFATFIVILGSSFHIGYNGALLNVPHEKLAMRITNILINRGSQHLAESAMMEGTWYINNSCSYRQI</sequence>